<sequence>MDTKTQASTLVSKKSKVRKQADLEVNRRIDHTDEYCTKEITSYKKAIHIEKAIITQAMLQHHKEAVRIVKDDPHLCTTHSIIIIDQSGSMRNCDVDCFRSRSDAAFGTFALDYIAEQLYQQGDGFFVDAVTVIEMNDTGSVFFYKEPLDWILFNEGLDHMESAKLKSHGNYVNSLEPAERILQDEVASLKDLDTDDIPAFTLVFISDGKPSDNDFYHKRKRESTMLRLANLELKLTFLGIGICAAGSDFKEMRRLTNIITRQKTTDGMFVHAGLNPSAIGTTLTSVATALTTTRNDLLLKKVERATKTEKVYTMRVKRDKESRVRRETDRVTRHIYDPRHDYPWRKVEFLDKDAAGFEVEEDPFGRGAERLAHAFYEIKLTHQGWGRADGCKRSRYFLSDEETKGAFHTSFCKVQHKARDLACKFNEAVEKAPLSKPWEDEVSLPPPIVFLKCSVYEYVNRDGLLCGLLVENFLNGKFTKFNSNNGYVNRT</sequence>
<dbReference type="PANTHER" id="PTHR45992:SF11">
    <property type="entry name" value="ALPHA-TYPE PROTEIN KINASE DOMAIN-CONTAINING PROTEIN"/>
    <property type="match status" value="1"/>
</dbReference>
<evidence type="ECO:0000256" key="4">
    <source>
        <dbReference type="ARBA" id="ARBA00022777"/>
    </source>
</evidence>
<keyword evidence="5" id="KW-0067">ATP-binding</keyword>
<evidence type="ECO:0000256" key="5">
    <source>
        <dbReference type="ARBA" id="ARBA00022840"/>
    </source>
</evidence>
<reference evidence="7 8" key="1">
    <citation type="submission" date="2024-10" db="EMBL/GenBank/DDBJ databases">
        <title>Updated reference genomes for cyclostephanoid diatoms.</title>
        <authorList>
            <person name="Roberts W.R."/>
            <person name="Alverson A.J."/>
        </authorList>
    </citation>
    <scope>NUCLEOTIDE SEQUENCE [LARGE SCALE GENOMIC DNA]</scope>
    <source>
        <strain evidence="7 8">AJA010-31</strain>
    </source>
</reference>
<evidence type="ECO:0000313" key="8">
    <source>
        <dbReference type="Proteomes" id="UP001530400"/>
    </source>
</evidence>
<dbReference type="PROSITE" id="PS51158">
    <property type="entry name" value="ALPHA_KINASE"/>
    <property type="match status" value="1"/>
</dbReference>
<comment type="caution">
    <text evidence="7">The sequence shown here is derived from an EMBL/GenBank/DDBJ whole genome shotgun (WGS) entry which is preliminary data.</text>
</comment>
<evidence type="ECO:0000313" key="7">
    <source>
        <dbReference type="EMBL" id="KAL3765600.1"/>
    </source>
</evidence>
<dbReference type="PANTHER" id="PTHR45992">
    <property type="entry name" value="EUKARYOTIC ELONGATION FACTOR 2 KINASE-RELATED"/>
    <property type="match status" value="1"/>
</dbReference>
<dbReference type="GO" id="GO:0005524">
    <property type="term" value="F:ATP binding"/>
    <property type="evidence" value="ECO:0007669"/>
    <property type="project" value="UniProtKB-KW"/>
</dbReference>
<evidence type="ECO:0000256" key="3">
    <source>
        <dbReference type="ARBA" id="ARBA00022741"/>
    </source>
</evidence>
<dbReference type="SUPFAM" id="SSF53300">
    <property type="entry name" value="vWA-like"/>
    <property type="match status" value="1"/>
</dbReference>
<evidence type="ECO:0000256" key="1">
    <source>
        <dbReference type="ARBA" id="ARBA00022527"/>
    </source>
</evidence>
<proteinExistence type="predicted"/>
<keyword evidence="4" id="KW-0418">Kinase</keyword>
<dbReference type="SUPFAM" id="SSF56112">
    <property type="entry name" value="Protein kinase-like (PK-like)"/>
    <property type="match status" value="1"/>
</dbReference>
<protein>
    <recommendedName>
        <fullName evidence="6">Alpha-type protein kinase domain-containing protein</fullName>
    </recommendedName>
</protein>
<dbReference type="Proteomes" id="UP001530400">
    <property type="component" value="Unassembled WGS sequence"/>
</dbReference>
<keyword evidence="1" id="KW-0723">Serine/threonine-protein kinase</keyword>
<dbReference type="InterPro" id="IPR004166">
    <property type="entry name" value="a-kinase_dom"/>
</dbReference>
<accession>A0ABD3MYS3</accession>
<name>A0ABD3MYS3_9STRA</name>
<organism evidence="7 8">
    <name type="scientific">Cyclotella atomus</name>
    <dbReference type="NCBI Taxonomy" id="382360"/>
    <lineage>
        <taxon>Eukaryota</taxon>
        <taxon>Sar</taxon>
        <taxon>Stramenopiles</taxon>
        <taxon>Ochrophyta</taxon>
        <taxon>Bacillariophyta</taxon>
        <taxon>Coscinodiscophyceae</taxon>
        <taxon>Thalassiosirophycidae</taxon>
        <taxon>Stephanodiscales</taxon>
        <taxon>Stephanodiscaceae</taxon>
        <taxon>Cyclotella</taxon>
    </lineage>
</organism>
<dbReference type="InterPro" id="IPR036465">
    <property type="entry name" value="vWFA_dom_sf"/>
</dbReference>
<dbReference type="AlphaFoldDB" id="A0ABD3MYS3"/>
<dbReference type="InterPro" id="IPR051852">
    <property type="entry name" value="Alpha-type_PK"/>
</dbReference>
<dbReference type="Pfam" id="PF02816">
    <property type="entry name" value="Alpha_kinase"/>
    <property type="match status" value="1"/>
</dbReference>
<keyword evidence="2" id="KW-0808">Transferase</keyword>
<feature type="domain" description="Alpha-type protein kinase" evidence="6">
    <location>
        <begin position="336"/>
        <end position="491"/>
    </location>
</feature>
<dbReference type="EMBL" id="JALLPJ020001399">
    <property type="protein sequence ID" value="KAL3765600.1"/>
    <property type="molecule type" value="Genomic_DNA"/>
</dbReference>
<evidence type="ECO:0000256" key="2">
    <source>
        <dbReference type="ARBA" id="ARBA00022679"/>
    </source>
</evidence>
<keyword evidence="3" id="KW-0547">Nucleotide-binding</keyword>
<dbReference type="InterPro" id="IPR011009">
    <property type="entry name" value="Kinase-like_dom_sf"/>
</dbReference>
<dbReference type="GO" id="GO:0004674">
    <property type="term" value="F:protein serine/threonine kinase activity"/>
    <property type="evidence" value="ECO:0007669"/>
    <property type="project" value="UniProtKB-KW"/>
</dbReference>
<keyword evidence="8" id="KW-1185">Reference proteome</keyword>
<gene>
    <name evidence="7" type="ORF">ACHAWO_003892</name>
</gene>
<evidence type="ECO:0000259" key="6">
    <source>
        <dbReference type="PROSITE" id="PS51158"/>
    </source>
</evidence>